<sequence>MAITKQAYLFNGVYRTIANRLRDRHNIKLDEHVAAMLKIGPRPGVGVTFKPVDSDRLKNLLQMPAFAHDNRNDLCERLAAAATQGEGYRETGAPSLHCQIAAQSCNIHLDSYGFVAIAPDGQKYYNPDLVQHIVDELGWGTVVGWLDNKQPTLGRFMNRFHPILPNSRNRYNLALGGQFILKEGQGWSLGIERTYSSSGEKKIMANLEILHW</sequence>
<keyword evidence="2" id="KW-1185">Reference proteome</keyword>
<dbReference type="EMBL" id="SPMZ01000066">
    <property type="protein sequence ID" value="NMQ20850.1"/>
    <property type="molecule type" value="Genomic_DNA"/>
</dbReference>
<evidence type="ECO:0000313" key="1">
    <source>
        <dbReference type="EMBL" id="NMQ20850.1"/>
    </source>
</evidence>
<gene>
    <name evidence="1" type="ORF">E4P82_17615</name>
</gene>
<comment type="caution">
    <text evidence="1">The sequence shown here is derived from an EMBL/GenBank/DDBJ whole genome shotgun (WGS) entry which is preliminary data.</text>
</comment>
<reference evidence="1 2" key="1">
    <citation type="submission" date="2019-03" db="EMBL/GenBank/DDBJ databases">
        <title>Metabolic reconstructions from genomes of highly enriched 'Candidatus Accumulibacter' and 'Candidatus Competibacter' bioreactor populations.</title>
        <authorList>
            <person name="Annavajhala M.K."/>
            <person name="Welles L."/>
            <person name="Abbas B."/>
            <person name="Sorokin D."/>
            <person name="Park H."/>
            <person name="Van Loosdrecht M."/>
            <person name="Chandran K."/>
        </authorList>
    </citation>
    <scope>NUCLEOTIDE SEQUENCE [LARGE SCALE GENOMIC DNA]</scope>
    <source>
        <strain evidence="1 2">SBR_G</strain>
    </source>
</reference>
<protein>
    <submittedName>
        <fullName evidence="1">Uncharacterized protein</fullName>
    </submittedName>
</protein>
<dbReference type="Proteomes" id="UP000760480">
    <property type="component" value="Unassembled WGS sequence"/>
</dbReference>
<proteinExistence type="predicted"/>
<accession>A0ABX1TSD3</accession>
<dbReference type="RefSeq" id="WP_169250119.1">
    <property type="nucleotide sequence ID" value="NZ_SPMZ01000066.1"/>
</dbReference>
<name>A0ABX1TSD3_9GAMM</name>
<evidence type="ECO:0000313" key="2">
    <source>
        <dbReference type="Proteomes" id="UP000760480"/>
    </source>
</evidence>
<organism evidence="1 2">
    <name type="scientific">Candidatus Competibacter phosphatis</name>
    <dbReference type="NCBI Taxonomy" id="221280"/>
    <lineage>
        <taxon>Bacteria</taxon>
        <taxon>Pseudomonadati</taxon>
        <taxon>Pseudomonadota</taxon>
        <taxon>Gammaproteobacteria</taxon>
        <taxon>Candidatus Competibacteraceae</taxon>
        <taxon>Candidatus Competibacter</taxon>
    </lineage>
</organism>